<evidence type="ECO:0000256" key="14">
    <source>
        <dbReference type="RuleBase" id="RU362085"/>
    </source>
</evidence>
<keyword evidence="6 14" id="KW-0378">Hydrolase</keyword>
<dbReference type="GO" id="GO:0003678">
    <property type="term" value="F:DNA helicase activity"/>
    <property type="evidence" value="ECO:0007669"/>
    <property type="project" value="UniProtKB-EC"/>
</dbReference>
<evidence type="ECO:0000259" key="15">
    <source>
        <dbReference type="PROSITE" id="PS51199"/>
    </source>
</evidence>
<keyword evidence="17" id="KW-1185">Reference proteome</keyword>
<comment type="subunit">
    <text evidence="2">Homohexamer.</text>
</comment>
<dbReference type="EC" id="5.6.2.3" evidence="13 14"/>
<dbReference type="CDD" id="cd00984">
    <property type="entry name" value="DnaB_C"/>
    <property type="match status" value="1"/>
</dbReference>
<dbReference type="PROSITE" id="PS51199">
    <property type="entry name" value="SF4_HELICASE"/>
    <property type="match status" value="1"/>
</dbReference>
<proteinExistence type="inferred from homology"/>
<dbReference type="SMART" id="SM00382">
    <property type="entry name" value="AAA"/>
    <property type="match status" value="1"/>
</dbReference>
<dbReference type="Pfam" id="PF00772">
    <property type="entry name" value="DnaB"/>
    <property type="match status" value="1"/>
</dbReference>
<dbReference type="InterPro" id="IPR003593">
    <property type="entry name" value="AAA+_ATPase"/>
</dbReference>
<dbReference type="PANTHER" id="PTHR30153:SF2">
    <property type="entry name" value="REPLICATIVE DNA HELICASE"/>
    <property type="match status" value="1"/>
</dbReference>
<dbReference type="Pfam" id="PF03796">
    <property type="entry name" value="DnaB_C"/>
    <property type="match status" value="1"/>
</dbReference>
<dbReference type="InterPro" id="IPR016136">
    <property type="entry name" value="DNA_helicase_N/primase_C"/>
</dbReference>
<evidence type="ECO:0000256" key="1">
    <source>
        <dbReference type="ARBA" id="ARBA00008428"/>
    </source>
</evidence>
<keyword evidence="9 14" id="KW-0238">DNA-binding</keyword>
<evidence type="ECO:0000256" key="2">
    <source>
        <dbReference type="ARBA" id="ARBA00011643"/>
    </source>
</evidence>
<evidence type="ECO:0000256" key="11">
    <source>
        <dbReference type="ARBA" id="ARBA00044932"/>
    </source>
</evidence>
<dbReference type="Gene3D" id="3.40.50.300">
    <property type="entry name" value="P-loop containing nucleotide triphosphate hydrolases"/>
    <property type="match status" value="1"/>
</dbReference>
<keyword evidence="8 14" id="KW-0067">ATP-binding</keyword>
<evidence type="ECO:0000256" key="3">
    <source>
        <dbReference type="ARBA" id="ARBA00022515"/>
    </source>
</evidence>
<dbReference type="NCBIfam" id="TIGR00665">
    <property type="entry name" value="DnaB"/>
    <property type="match status" value="1"/>
</dbReference>
<dbReference type="EMBL" id="JBBLZC010000003">
    <property type="protein sequence ID" value="MEK0082513.1"/>
    <property type="molecule type" value="Genomic_DNA"/>
</dbReference>
<comment type="catalytic activity">
    <reaction evidence="12 14">
        <text>ATP + H2O = ADP + phosphate + H(+)</text>
        <dbReference type="Rhea" id="RHEA:13065"/>
        <dbReference type="ChEBI" id="CHEBI:15377"/>
        <dbReference type="ChEBI" id="CHEBI:15378"/>
        <dbReference type="ChEBI" id="CHEBI:30616"/>
        <dbReference type="ChEBI" id="CHEBI:43474"/>
        <dbReference type="ChEBI" id="CHEBI:456216"/>
        <dbReference type="EC" id="5.6.2.3"/>
    </reaction>
</comment>
<sequence length="495" mass="55639">MAPDEAAVFRVQPHNIEAEQSLLGAILVNNEAYHRVAEFLRPEHFFEPVHQRIFERCAERIARGQLADPVTLKLLFEEDEALRELDGSKYLRDLAHAAETIINAVEYGHIIHDLALKRGLIAVGEEVVNRAFDRTASETGREQIELAERALFALAQEGEARGEFRPFPQVLTAAVKHIESAWHKVGKVSGVPTDLTGLDEKLGGLQPSDLIILAGRPSMGKTALAVTIAANAAAQPNVHAEQENTKHRNYVVGVFSLEMSAEQLATRLLSGKARIESDRLRRGDISEEEWPLLVQASQELGTMPLFIDDTPALSIAALRTRARRLKRTQGLHLVVVDYLQLLRGTSVQSQGNRVQEITEITQGLKAMAKELNVPVLALSQLSRAVETREDKRPMLSDLRESGSIEQDADVVMFVFREEYYLSRAIPTQREGESKEKFDLRYEEWRRRLEAIHNKAEVIIAKQRHGPIGSIQLQFDANFGRFNNLELGQYPDHYYG</sequence>
<evidence type="ECO:0000256" key="12">
    <source>
        <dbReference type="ARBA" id="ARBA00048954"/>
    </source>
</evidence>
<dbReference type="GO" id="GO:0016787">
    <property type="term" value="F:hydrolase activity"/>
    <property type="evidence" value="ECO:0007669"/>
    <property type="project" value="UniProtKB-KW"/>
</dbReference>
<comment type="function">
    <text evidence="11 14">The main replicative DNA helicase, it participates in initiation and elongation during chromosome replication. Travels ahead of the DNA replisome, separating dsDNA into templates for DNA synthesis. A processive ATP-dependent 5'-3' DNA helicase it has DNA-dependent ATPase activity.</text>
</comment>
<keyword evidence="4 14" id="KW-0235">DNA replication</keyword>
<keyword evidence="10" id="KW-0413">Isomerase</keyword>
<comment type="caution">
    <text evidence="16">The sequence shown here is derived from an EMBL/GenBank/DDBJ whole genome shotgun (WGS) entry which is preliminary data.</text>
</comment>
<dbReference type="PANTHER" id="PTHR30153">
    <property type="entry name" value="REPLICATIVE DNA HELICASE DNAB"/>
    <property type="match status" value="1"/>
</dbReference>
<dbReference type="SUPFAM" id="SSF48024">
    <property type="entry name" value="N-terminal domain of DnaB helicase"/>
    <property type="match status" value="1"/>
</dbReference>
<keyword evidence="3 14" id="KW-0639">Primosome</keyword>
<keyword evidence="5 14" id="KW-0547">Nucleotide-binding</keyword>
<protein>
    <recommendedName>
        <fullName evidence="13 14">Replicative DNA helicase</fullName>
        <ecNumber evidence="13 14">5.6.2.3</ecNumber>
    </recommendedName>
</protein>
<dbReference type="InterPro" id="IPR036185">
    <property type="entry name" value="DNA_heli_DnaB-like_N_sf"/>
</dbReference>
<dbReference type="InterPro" id="IPR007694">
    <property type="entry name" value="DNA_helicase_DnaB-like_C"/>
</dbReference>
<evidence type="ECO:0000256" key="13">
    <source>
        <dbReference type="NCBIfam" id="TIGR00665"/>
    </source>
</evidence>
<evidence type="ECO:0000313" key="17">
    <source>
        <dbReference type="Proteomes" id="UP001375743"/>
    </source>
</evidence>
<evidence type="ECO:0000256" key="9">
    <source>
        <dbReference type="ARBA" id="ARBA00023125"/>
    </source>
</evidence>
<organism evidence="16 17">
    <name type="scientific">Benzoatithermus flavus</name>
    <dbReference type="NCBI Taxonomy" id="3108223"/>
    <lineage>
        <taxon>Bacteria</taxon>
        <taxon>Pseudomonadati</taxon>
        <taxon>Pseudomonadota</taxon>
        <taxon>Alphaproteobacteria</taxon>
        <taxon>Geminicoccales</taxon>
        <taxon>Geminicoccaceae</taxon>
        <taxon>Benzoatithermus</taxon>
    </lineage>
</organism>
<dbReference type="NCBIfam" id="NF006606">
    <property type="entry name" value="PRK09165.1"/>
    <property type="match status" value="1"/>
</dbReference>
<accession>A0ABU8XMV3</accession>
<dbReference type="Proteomes" id="UP001375743">
    <property type="component" value="Unassembled WGS sequence"/>
</dbReference>
<dbReference type="InterPro" id="IPR007692">
    <property type="entry name" value="DNA_helicase_DnaB"/>
</dbReference>
<dbReference type="Gene3D" id="1.10.860.10">
    <property type="entry name" value="DNAb Helicase, Chain A"/>
    <property type="match status" value="1"/>
</dbReference>
<evidence type="ECO:0000256" key="8">
    <source>
        <dbReference type="ARBA" id="ARBA00022840"/>
    </source>
</evidence>
<gene>
    <name evidence="16" type="ORF">U1T56_05085</name>
</gene>
<evidence type="ECO:0000256" key="6">
    <source>
        <dbReference type="ARBA" id="ARBA00022801"/>
    </source>
</evidence>
<evidence type="ECO:0000256" key="10">
    <source>
        <dbReference type="ARBA" id="ARBA00023235"/>
    </source>
</evidence>
<dbReference type="InterPro" id="IPR007693">
    <property type="entry name" value="DNA_helicase_DnaB-like_N"/>
</dbReference>
<keyword evidence="7 14" id="KW-0347">Helicase</keyword>
<reference evidence="16 17" key="1">
    <citation type="submission" date="2024-01" db="EMBL/GenBank/DDBJ databases">
        <title>Multi-omics insights into the function and evolution of sodium benzoate biodegradation pathways in Benzoatithermus flavus gen. nov., sp. nov. from hot spring.</title>
        <authorList>
            <person name="Hu C.-J."/>
            <person name="Li W.-J."/>
        </authorList>
    </citation>
    <scope>NUCLEOTIDE SEQUENCE [LARGE SCALE GENOMIC DNA]</scope>
    <source>
        <strain evidence="16 17">SYSU G07066</strain>
    </source>
</reference>
<evidence type="ECO:0000256" key="5">
    <source>
        <dbReference type="ARBA" id="ARBA00022741"/>
    </source>
</evidence>
<evidence type="ECO:0000256" key="4">
    <source>
        <dbReference type="ARBA" id="ARBA00022705"/>
    </source>
</evidence>
<dbReference type="RefSeq" id="WP_418158357.1">
    <property type="nucleotide sequence ID" value="NZ_JBBLZC010000003.1"/>
</dbReference>
<name>A0ABU8XMV3_9PROT</name>
<dbReference type="SUPFAM" id="SSF52540">
    <property type="entry name" value="P-loop containing nucleoside triphosphate hydrolases"/>
    <property type="match status" value="1"/>
</dbReference>
<comment type="similarity">
    <text evidence="1 14">Belongs to the helicase family. DnaB subfamily.</text>
</comment>
<dbReference type="InterPro" id="IPR027417">
    <property type="entry name" value="P-loop_NTPase"/>
</dbReference>
<evidence type="ECO:0000256" key="7">
    <source>
        <dbReference type="ARBA" id="ARBA00022806"/>
    </source>
</evidence>
<evidence type="ECO:0000313" key="16">
    <source>
        <dbReference type="EMBL" id="MEK0082513.1"/>
    </source>
</evidence>
<feature type="domain" description="SF4 helicase" evidence="15">
    <location>
        <begin position="184"/>
        <end position="488"/>
    </location>
</feature>